<dbReference type="SUPFAM" id="SSF57701">
    <property type="entry name" value="Zn2/Cys6 DNA-binding domain"/>
    <property type="match status" value="1"/>
</dbReference>
<feature type="region of interest" description="Disordered" evidence="6">
    <location>
        <begin position="289"/>
        <end position="320"/>
    </location>
</feature>
<feature type="region of interest" description="Disordered" evidence="6">
    <location>
        <begin position="94"/>
        <end position="220"/>
    </location>
</feature>
<keyword evidence="4" id="KW-0804">Transcription</keyword>
<dbReference type="OMA" id="RIWSIEL"/>
<evidence type="ECO:0000313" key="8">
    <source>
        <dbReference type="EMBL" id="GAO46198.1"/>
    </source>
</evidence>
<dbReference type="Gene3D" id="4.10.240.10">
    <property type="entry name" value="Zn(2)-C6 fungal-type DNA-binding domain"/>
    <property type="match status" value="1"/>
</dbReference>
<dbReference type="PROSITE" id="PS00463">
    <property type="entry name" value="ZN2_CY6_FUNGAL_1"/>
    <property type="match status" value="1"/>
</dbReference>
<evidence type="ECO:0000313" key="9">
    <source>
        <dbReference type="Proteomes" id="UP000033140"/>
    </source>
</evidence>
<evidence type="ECO:0000256" key="2">
    <source>
        <dbReference type="ARBA" id="ARBA00023015"/>
    </source>
</evidence>
<evidence type="ECO:0000256" key="4">
    <source>
        <dbReference type="ARBA" id="ARBA00023163"/>
    </source>
</evidence>
<gene>
    <name evidence="8" type="ORF">G7K_0435-t1</name>
</gene>
<keyword evidence="5" id="KW-0539">Nucleus</keyword>
<dbReference type="CDD" id="cd12148">
    <property type="entry name" value="fungal_TF_MHR"/>
    <property type="match status" value="1"/>
</dbReference>
<dbReference type="PANTHER" id="PTHR47424:SF3">
    <property type="entry name" value="REGULATORY PROTEIN GAL4"/>
    <property type="match status" value="1"/>
</dbReference>
<dbReference type="STRING" id="698492.A0A0E9N8R9"/>
<dbReference type="Pfam" id="PF00172">
    <property type="entry name" value="Zn_clus"/>
    <property type="match status" value="1"/>
</dbReference>
<accession>A0A0E9N8R9</accession>
<reference evidence="8 9" key="3">
    <citation type="journal article" date="2015" name="Genome Announc.">
        <title>Draft Genome Sequence of the Archiascomycetous Yeast Saitoella complicata.</title>
        <authorList>
            <person name="Yamauchi K."/>
            <person name="Kondo S."/>
            <person name="Hamamoto M."/>
            <person name="Takahashi Y."/>
            <person name="Ogura Y."/>
            <person name="Hayashi T."/>
            <person name="Nishida H."/>
        </authorList>
    </citation>
    <scope>NUCLEOTIDE SEQUENCE [LARGE SCALE GENOMIC DNA]</scope>
    <source>
        <strain evidence="8 9">NRRL Y-17804</strain>
    </source>
</reference>
<keyword evidence="1" id="KW-0479">Metal-binding</keyword>
<organism evidence="8 9">
    <name type="scientific">Saitoella complicata (strain BCRC 22490 / CBS 7301 / JCM 7358 / NBRC 10748 / NRRL Y-17804)</name>
    <dbReference type="NCBI Taxonomy" id="698492"/>
    <lineage>
        <taxon>Eukaryota</taxon>
        <taxon>Fungi</taxon>
        <taxon>Dikarya</taxon>
        <taxon>Ascomycota</taxon>
        <taxon>Taphrinomycotina</taxon>
        <taxon>Taphrinomycotina incertae sedis</taxon>
        <taxon>Saitoella</taxon>
    </lineage>
</organism>
<reference evidence="8 9" key="1">
    <citation type="journal article" date="2011" name="J. Gen. Appl. Microbiol.">
        <title>Draft genome sequencing of the enigmatic yeast Saitoella complicata.</title>
        <authorList>
            <person name="Nishida H."/>
            <person name="Hamamoto M."/>
            <person name="Sugiyama J."/>
        </authorList>
    </citation>
    <scope>NUCLEOTIDE SEQUENCE [LARGE SCALE GENOMIC DNA]</scope>
    <source>
        <strain evidence="8 9">NRRL Y-17804</strain>
    </source>
</reference>
<evidence type="ECO:0000256" key="5">
    <source>
        <dbReference type="ARBA" id="ARBA00023242"/>
    </source>
</evidence>
<feature type="compositionally biased region" description="Low complexity" evidence="6">
    <location>
        <begin position="181"/>
        <end position="194"/>
    </location>
</feature>
<feature type="region of interest" description="Disordered" evidence="6">
    <location>
        <begin position="253"/>
        <end position="273"/>
    </location>
</feature>
<feature type="compositionally biased region" description="Basic and acidic residues" evidence="6">
    <location>
        <begin position="50"/>
        <end position="63"/>
    </location>
</feature>
<feature type="region of interest" description="Disordered" evidence="6">
    <location>
        <begin position="36"/>
        <end position="63"/>
    </location>
</feature>
<dbReference type="Proteomes" id="UP000033140">
    <property type="component" value="Unassembled WGS sequence"/>
</dbReference>
<dbReference type="InterPro" id="IPR036864">
    <property type="entry name" value="Zn2-C6_fun-type_DNA-bd_sf"/>
</dbReference>
<evidence type="ECO:0000256" key="3">
    <source>
        <dbReference type="ARBA" id="ARBA00023125"/>
    </source>
</evidence>
<dbReference type="PROSITE" id="PS50048">
    <property type="entry name" value="ZN2_CY6_FUNGAL_2"/>
    <property type="match status" value="1"/>
</dbReference>
<feature type="compositionally biased region" description="Gly residues" evidence="6">
    <location>
        <begin position="851"/>
        <end position="860"/>
    </location>
</feature>
<feature type="compositionally biased region" description="Low complexity" evidence="6">
    <location>
        <begin position="105"/>
        <end position="145"/>
    </location>
</feature>
<dbReference type="PANTHER" id="PTHR47424">
    <property type="entry name" value="REGULATORY PROTEIN GAL4"/>
    <property type="match status" value="1"/>
</dbReference>
<feature type="compositionally biased region" description="Low complexity" evidence="6">
    <location>
        <begin position="916"/>
        <end position="951"/>
    </location>
</feature>
<keyword evidence="9" id="KW-1185">Reference proteome</keyword>
<comment type="caution">
    <text evidence="8">The sequence shown here is derived from an EMBL/GenBank/DDBJ whole genome shotgun (WGS) entry which is preliminary data.</text>
</comment>
<dbReference type="CDD" id="cd00067">
    <property type="entry name" value="GAL4"/>
    <property type="match status" value="1"/>
</dbReference>
<dbReference type="InterPro" id="IPR001138">
    <property type="entry name" value="Zn2Cys6_DnaBD"/>
</dbReference>
<dbReference type="InterPro" id="IPR051127">
    <property type="entry name" value="Fungal_SecMet_Regulators"/>
</dbReference>
<dbReference type="SMART" id="SM00906">
    <property type="entry name" value="Fungal_trans"/>
    <property type="match status" value="1"/>
</dbReference>
<keyword evidence="3" id="KW-0238">DNA-binding</keyword>
<dbReference type="GO" id="GO:0006351">
    <property type="term" value="P:DNA-templated transcription"/>
    <property type="evidence" value="ECO:0007669"/>
    <property type="project" value="InterPro"/>
</dbReference>
<dbReference type="SMART" id="SM00066">
    <property type="entry name" value="GAL4"/>
    <property type="match status" value="1"/>
</dbReference>
<feature type="compositionally biased region" description="Low complexity" evidence="6">
    <location>
        <begin position="153"/>
        <end position="164"/>
    </location>
</feature>
<name>A0A0E9N8R9_SAICN</name>
<protein>
    <recommendedName>
        <fullName evidence="7">Zn(2)-C6 fungal-type domain-containing protein</fullName>
    </recommendedName>
</protein>
<dbReference type="GO" id="GO:0003677">
    <property type="term" value="F:DNA binding"/>
    <property type="evidence" value="ECO:0007669"/>
    <property type="project" value="UniProtKB-KW"/>
</dbReference>
<dbReference type="Pfam" id="PF04082">
    <property type="entry name" value="Fungal_trans"/>
    <property type="match status" value="1"/>
</dbReference>
<dbReference type="GO" id="GO:0008270">
    <property type="term" value="F:zinc ion binding"/>
    <property type="evidence" value="ECO:0007669"/>
    <property type="project" value="InterPro"/>
</dbReference>
<feature type="region of interest" description="Disordered" evidence="6">
    <location>
        <begin position="820"/>
        <end position="953"/>
    </location>
</feature>
<dbReference type="InterPro" id="IPR007219">
    <property type="entry name" value="XnlR_reg_dom"/>
</dbReference>
<sequence>MTSIAIACHSRSGRDRRTIGQSDQRSSRFVFVHAMSSFPTPIPPPRPPPRKVDPIHRRRTAEACDRCKRRKTKCDGSQPCVQCQSQNAECVYTGSSRSRQGRGGSTSESPVSTPGTSAGASASASATMSSSASGSGAGRPTSSGRPHPFYGTAPPEAQGQGQSAPAPPQRPLVGPGGMMPIGGDIDPLARSSSFFGGGGQQGGQSGSGGGGGGGMIPGLSPWGRSVLPLELTFPQMGQQQQQQDTRFERFMRTERSEEEQMPDVPEVQGDETRPRAAMANEPKEFFPAATREHSRTEAEGEEEQGGEGEGTGVRETQQKEGEVENLVNVTSRLVLDSKGKARFLGESSPLAFLGSVRKDVERRYGPSSFTRDTAQNVISDGVSLPGRPIPFQAQLPSRQVADVLVEAFFKHVHNLQPVFSRDGFWKKYEDMWKDPNSMGRVWFCHMNLILALGCLFKDPTPGLDADGIKEEGKQTAERAVLFYETARTLMDEVYESGEFHCVQASILAALYLITAGQRNGCWTFVGIAIRVAQGFGLHRKAGSESLQDDGIDGANPEMRKRVWWTLYALETYIASTLGRPIAIRYEDCDVEWPVVPESPNGDAIEPEPLRSLFILHTAKLATVVSEIMRRVYPARHTESMMDVIKDIAGHIRKYSTELPEELRPVNHRCGGVREEDMPMRMVCQLQLERFWAIMLLTRPAFFRYVGEGGKRAELKEYAHSCVFVARKYIELAWDQHARDLIHRRQFYIVQVLFAASVITLFDLSVRIIRCPEAEAESILAIVDRATGLMRYCGEWDVIAWKALGIVERFRDALVAIRARKRGRPGSSESSGSGSSEQKRKGTGPPEKTQKGGTGPGGSGGPAETAQWQQRFPEAAAGSDTGGNGNAGEHRRWRSREAPHSPRSHRHYTYTHRQEPSTGSNASAYTTTSTASTRSSASASTTGRAAGNGTASIAPWDKKHGVNLQYASHAWNSPELEPYLHLPTTINNDNPEVALSVGSSGPETGTAVSPQTLPEILAALNLTTWFPELHGMEYDRIYARYNDRDPNLQRMQGGWEGDVDVDMEMDMEESEAEERERAREVEVFHRMMEEFERGEGPRGQGGEEGVGMGVGIGSEFQGPLGLAQSLGWA</sequence>
<dbReference type="EMBL" id="BACD03000002">
    <property type="protein sequence ID" value="GAO46198.1"/>
    <property type="molecule type" value="Genomic_DNA"/>
</dbReference>
<dbReference type="AlphaFoldDB" id="A0A0E9N8R9"/>
<keyword evidence="2" id="KW-0805">Transcription regulation</keyword>
<reference evidence="8 9" key="2">
    <citation type="journal article" date="2014" name="J. Gen. Appl. Microbiol.">
        <title>The early diverging ascomycetous budding yeast Saitoella complicata has three histone deacetylases belonging to the Clr6, Hos2, and Rpd3 lineages.</title>
        <authorList>
            <person name="Nishida H."/>
            <person name="Matsumoto T."/>
            <person name="Kondo S."/>
            <person name="Hamamoto M."/>
            <person name="Yoshikawa H."/>
        </authorList>
    </citation>
    <scope>NUCLEOTIDE SEQUENCE [LARGE SCALE GENOMIC DNA]</scope>
    <source>
        <strain evidence="8 9">NRRL Y-17804</strain>
    </source>
</reference>
<proteinExistence type="predicted"/>
<evidence type="ECO:0000256" key="1">
    <source>
        <dbReference type="ARBA" id="ARBA00022723"/>
    </source>
</evidence>
<evidence type="ECO:0000256" key="6">
    <source>
        <dbReference type="SAM" id="MobiDB-lite"/>
    </source>
</evidence>
<evidence type="ECO:0000259" key="7">
    <source>
        <dbReference type="PROSITE" id="PS50048"/>
    </source>
</evidence>
<dbReference type="GO" id="GO:0000981">
    <property type="term" value="F:DNA-binding transcription factor activity, RNA polymerase II-specific"/>
    <property type="evidence" value="ECO:0007669"/>
    <property type="project" value="InterPro"/>
</dbReference>
<feature type="compositionally biased region" description="Gly residues" evidence="6">
    <location>
        <begin position="195"/>
        <end position="216"/>
    </location>
</feature>
<feature type="compositionally biased region" description="Low complexity" evidence="6">
    <location>
        <begin position="825"/>
        <end position="835"/>
    </location>
</feature>
<feature type="domain" description="Zn(2)-C6 fungal-type" evidence="7">
    <location>
        <begin position="63"/>
        <end position="92"/>
    </location>
</feature>